<dbReference type="InterPro" id="IPR015366">
    <property type="entry name" value="S53_propep"/>
</dbReference>
<dbReference type="GO" id="GO:0008236">
    <property type="term" value="F:serine-type peptidase activity"/>
    <property type="evidence" value="ECO:0007669"/>
    <property type="project" value="InterPro"/>
</dbReference>
<dbReference type="RefSeq" id="WP_003634789.1">
    <property type="nucleotide sequence ID" value="NZ_AZDF01000010.1"/>
</dbReference>
<dbReference type="Pfam" id="PF09286">
    <property type="entry name" value="Pro-kuma_activ"/>
    <property type="match status" value="1"/>
</dbReference>
<gene>
    <name evidence="3" type="ORF">HMPREF0519_1637</name>
</gene>
<dbReference type="AlphaFoldDB" id="C0XK76"/>
<accession>C0XK76</accession>
<dbReference type="PATRIC" id="fig|1423757.3.peg.289"/>
<evidence type="ECO:0000313" key="3">
    <source>
        <dbReference type="EMBL" id="EEI24260.1"/>
    </source>
</evidence>
<evidence type="ECO:0000313" key="4">
    <source>
        <dbReference type="Proteomes" id="UP000003752"/>
    </source>
</evidence>
<feature type="domain" description="Peptidase S53 activation" evidence="2">
    <location>
        <begin position="24"/>
        <end position="97"/>
    </location>
</feature>
<reference evidence="3 4" key="1">
    <citation type="submission" date="2009-01" db="EMBL/GenBank/DDBJ databases">
        <authorList>
            <person name="Qin X."/>
            <person name="Bachman B."/>
            <person name="Battles P."/>
            <person name="Bell A."/>
            <person name="Bess C."/>
            <person name="Bickham C."/>
            <person name="Chaboub L."/>
            <person name="Chen D."/>
            <person name="Coyle M."/>
            <person name="Deiros D.R."/>
            <person name="Dinh H."/>
            <person name="Forbes L."/>
            <person name="Fowler G."/>
            <person name="Francisco L."/>
            <person name="Fu Q."/>
            <person name="Gubbala S."/>
            <person name="Hale W."/>
            <person name="Han Y."/>
            <person name="Hemphill L."/>
            <person name="Highlander S.K."/>
            <person name="Hirani K."/>
            <person name="Hogues M."/>
            <person name="Jackson L."/>
            <person name="Jakkamsetti A."/>
            <person name="Javaid M."/>
            <person name="Jiang H."/>
            <person name="Korchina V."/>
            <person name="Kovar C."/>
            <person name="Lara F."/>
            <person name="Lee S."/>
            <person name="Mata R."/>
            <person name="Mathew T."/>
            <person name="Moen C."/>
            <person name="Morales K."/>
            <person name="Munidasa M."/>
            <person name="Nazareth L."/>
            <person name="Ngo R."/>
            <person name="Nguyen L."/>
            <person name="Okwuonu G."/>
            <person name="Ongeri F."/>
            <person name="Patil S."/>
            <person name="Petrosino J."/>
            <person name="Pham C."/>
            <person name="Pham P."/>
            <person name="Pu L.-L."/>
            <person name="Puazo M."/>
            <person name="Raj R."/>
            <person name="Reid J."/>
            <person name="Rouhana J."/>
            <person name="Saada N."/>
            <person name="Shang Y."/>
            <person name="Simmons D."/>
            <person name="Thornton R."/>
            <person name="Warren J."/>
            <person name="Weissenberger G."/>
            <person name="Zhang J."/>
            <person name="Zhang L."/>
            <person name="Zhou C."/>
            <person name="Zhu D."/>
            <person name="Muzny D."/>
            <person name="Worley K."/>
            <person name="Gibbs R."/>
        </authorList>
    </citation>
    <scope>NUCLEOTIDE SEQUENCE [LARGE SCALE GENOMIC DNA]</scope>
    <source>
        <strain evidence="4">ATCC 8290 / DSM 20176 / CCUG 30140 / JCM 1155 / KCTC 3500 / NBRC 15886 / NCIMB 8040 / NRRL B-1843 / 9</strain>
    </source>
</reference>
<dbReference type="SUPFAM" id="SSF54897">
    <property type="entry name" value="Protease propeptides/inhibitors"/>
    <property type="match status" value="1"/>
</dbReference>
<dbReference type="HOGENOM" id="CLU_2302288_0_0_9"/>
<feature type="chain" id="PRO_5009949833" description="Peptidase S53 activation domain-containing protein" evidence="1">
    <location>
        <begin position="29"/>
        <end position="100"/>
    </location>
</feature>
<protein>
    <recommendedName>
        <fullName evidence="2">Peptidase S53 activation domain-containing protein</fullName>
    </recommendedName>
</protein>
<dbReference type="Proteomes" id="UP000003752">
    <property type="component" value="Unassembled WGS sequence"/>
</dbReference>
<evidence type="ECO:0000259" key="2">
    <source>
        <dbReference type="Pfam" id="PF09286"/>
    </source>
</evidence>
<evidence type="ECO:0000256" key="1">
    <source>
        <dbReference type="SAM" id="SignalP"/>
    </source>
</evidence>
<keyword evidence="4" id="KW-1185">Reference proteome</keyword>
<feature type="signal peptide" evidence="1">
    <location>
        <begin position="1"/>
        <end position="28"/>
    </location>
</feature>
<sequence length="100" mass="11461">MKRRNQFIIAALSSLLFLSIGLTSKAKAVSNTHQVVVNIAFKPTSETNLTNYVYSTVDPNSINYHHYLTPKQFAQKFGEPNAYLSMFKEYLHKRHIRTAV</sequence>
<comment type="caution">
    <text evidence="3">The sequence shown here is derived from an EMBL/GenBank/DDBJ whole genome shotgun (WGS) entry which is preliminary data.</text>
</comment>
<proteinExistence type="predicted"/>
<keyword evidence="1" id="KW-0732">Signal</keyword>
<organism evidence="3 4">
    <name type="scientific">Lentilactobacillus hilgardii (strain ATCC 8290 / DSM 20176 / CCUG 30140 / JCM 1155 / KCTC 3500 / NBRC 15886 / NCIMB 8040 / NRRL B-1843 / 9)</name>
    <dbReference type="NCBI Taxonomy" id="1423757"/>
    <lineage>
        <taxon>Bacteria</taxon>
        <taxon>Bacillati</taxon>
        <taxon>Bacillota</taxon>
        <taxon>Bacilli</taxon>
        <taxon>Lactobacillales</taxon>
        <taxon>Lactobacillaceae</taxon>
        <taxon>Lentilactobacillus</taxon>
    </lineage>
</organism>
<name>C0XK76_LENH9</name>
<dbReference type="EMBL" id="ACGP01000149">
    <property type="protein sequence ID" value="EEI24260.1"/>
    <property type="molecule type" value="Genomic_DNA"/>
</dbReference>